<evidence type="ECO:0000256" key="8">
    <source>
        <dbReference type="ARBA" id="ARBA00022603"/>
    </source>
</evidence>
<dbReference type="GO" id="GO:0002939">
    <property type="term" value="P:tRNA N1-guanine methylation"/>
    <property type="evidence" value="ECO:0007669"/>
    <property type="project" value="TreeGrafter"/>
</dbReference>
<feature type="region of interest" description="Disordered" evidence="18">
    <location>
        <begin position="210"/>
        <end position="244"/>
    </location>
</feature>
<organism evidence="20 21">
    <name type="scientific">Aeoliella straminimaris</name>
    <dbReference type="NCBI Taxonomy" id="2954799"/>
    <lineage>
        <taxon>Bacteria</taxon>
        <taxon>Pseudomonadati</taxon>
        <taxon>Planctomycetota</taxon>
        <taxon>Planctomycetia</taxon>
        <taxon>Pirellulales</taxon>
        <taxon>Lacipirellulaceae</taxon>
        <taxon>Aeoliella</taxon>
    </lineage>
</organism>
<dbReference type="FunFam" id="3.40.1280.10:FF:000001">
    <property type="entry name" value="tRNA (guanine-N(1)-)-methyltransferase"/>
    <property type="match status" value="1"/>
</dbReference>
<dbReference type="SUPFAM" id="SSF75217">
    <property type="entry name" value="alpha/beta knot"/>
    <property type="match status" value="1"/>
</dbReference>
<dbReference type="EMBL" id="JAMXLR010000043">
    <property type="protein sequence ID" value="MCO6044842.1"/>
    <property type="molecule type" value="Genomic_DNA"/>
</dbReference>
<evidence type="ECO:0000256" key="18">
    <source>
        <dbReference type="SAM" id="MobiDB-lite"/>
    </source>
</evidence>
<dbReference type="GO" id="GO:0052906">
    <property type="term" value="F:tRNA (guanine(37)-N1)-methyltransferase activity"/>
    <property type="evidence" value="ECO:0007669"/>
    <property type="project" value="UniProtKB-UniRule"/>
</dbReference>
<feature type="binding site" evidence="15 16">
    <location>
        <begin position="133"/>
        <end position="138"/>
    </location>
    <ligand>
        <name>S-adenosyl-L-methionine</name>
        <dbReference type="ChEBI" id="CHEBI:59789"/>
    </ligand>
</feature>
<dbReference type="Pfam" id="PF01746">
    <property type="entry name" value="tRNA_m1G_MT"/>
    <property type="match status" value="1"/>
</dbReference>
<keyword evidence="7 15" id="KW-0963">Cytoplasm</keyword>
<keyword evidence="21" id="KW-1185">Reference proteome</keyword>
<dbReference type="RefSeq" id="WP_252852956.1">
    <property type="nucleotide sequence ID" value="NZ_JAMXLR010000043.1"/>
</dbReference>
<evidence type="ECO:0000313" key="21">
    <source>
        <dbReference type="Proteomes" id="UP001155241"/>
    </source>
</evidence>
<keyword evidence="11 15" id="KW-0819">tRNA processing</keyword>
<sequence>MRFDVLTLFPEMFPGYLSQSLLNLAIERGLVSVEVHNIRDWAKGKHKNVDDRPFGGGPGMVLSPEPVVECVEAVQQMDSSPGRVIMLTPSGRRFDQRVAEEYSNEQRLVLLCGRYEGFDQRVVDILQPDELSIGDFVLNGGEVAAMVVVDAVVRLVPGVLGDEQSNKQDSFSSENRLLEFAQYTRPREYRGHAVPEVLLSGNHPEIAEWRKQNSLERTRQRRADLLPGNGDKPSDNPGNSADGN</sequence>
<evidence type="ECO:0000256" key="12">
    <source>
        <dbReference type="ARBA" id="ARBA00029736"/>
    </source>
</evidence>
<proteinExistence type="inferred from homology"/>
<evidence type="ECO:0000256" key="10">
    <source>
        <dbReference type="ARBA" id="ARBA00022691"/>
    </source>
</evidence>
<gene>
    <name evidence="15 20" type="primary">trmD</name>
    <name evidence="20" type="ORF">NG895_13095</name>
</gene>
<dbReference type="HAMAP" id="MF_00605">
    <property type="entry name" value="TrmD"/>
    <property type="match status" value="1"/>
</dbReference>
<evidence type="ECO:0000259" key="19">
    <source>
        <dbReference type="Pfam" id="PF01746"/>
    </source>
</evidence>
<evidence type="ECO:0000313" key="20">
    <source>
        <dbReference type="EMBL" id="MCO6044842.1"/>
    </source>
</evidence>
<dbReference type="InterPro" id="IPR016009">
    <property type="entry name" value="tRNA_MeTrfase_TRMD/TRM10"/>
</dbReference>
<evidence type="ECO:0000256" key="6">
    <source>
        <dbReference type="ARBA" id="ARBA00014679"/>
    </source>
</evidence>
<dbReference type="Gene3D" id="3.40.1280.10">
    <property type="match status" value="1"/>
</dbReference>
<evidence type="ECO:0000256" key="16">
    <source>
        <dbReference type="PIRSR" id="PIRSR000386-1"/>
    </source>
</evidence>
<dbReference type="Gene3D" id="1.10.1270.20">
    <property type="entry name" value="tRNA(m1g37)methyltransferase, domain 2"/>
    <property type="match status" value="1"/>
</dbReference>
<evidence type="ECO:0000256" key="1">
    <source>
        <dbReference type="ARBA" id="ARBA00002634"/>
    </source>
</evidence>
<evidence type="ECO:0000256" key="13">
    <source>
        <dbReference type="ARBA" id="ARBA00033392"/>
    </source>
</evidence>
<evidence type="ECO:0000256" key="3">
    <source>
        <dbReference type="ARBA" id="ARBA00007630"/>
    </source>
</evidence>
<dbReference type="CDD" id="cd18080">
    <property type="entry name" value="TrmD-like"/>
    <property type="match status" value="1"/>
</dbReference>
<comment type="caution">
    <text evidence="20">The sequence shown here is derived from an EMBL/GenBank/DDBJ whole genome shotgun (WGS) entry which is preliminary data.</text>
</comment>
<reference evidence="20" key="1">
    <citation type="submission" date="2022-06" db="EMBL/GenBank/DDBJ databases">
        <title>Aeoliella straminimaris, a novel planctomycete from sediments.</title>
        <authorList>
            <person name="Vitorino I.R."/>
            <person name="Lage O.M."/>
        </authorList>
    </citation>
    <scope>NUCLEOTIDE SEQUENCE</scope>
    <source>
        <strain evidence="20">ICT_H6.2</strain>
    </source>
</reference>
<dbReference type="NCBIfam" id="NF000648">
    <property type="entry name" value="PRK00026.1"/>
    <property type="match status" value="1"/>
</dbReference>
<evidence type="ECO:0000256" key="5">
    <source>
        <dbReference type="ARBA" id="ARBA00012807"/>
    </source>
</evidence>
<evidence type="ECO:0000256" key="4">
    <source>
        <dbReference type="ARBA" id="ARBA00011738"/>
    </source>
</evidence>
<dbReference type="PANTHER" id="PTHR46417">
    <property type="entry name" value="TRNA (GUANINE-N(1)-)-METHYLTRANSFERASE"/>
    <property type="match status" value="1"/>
</dbReference>
<dbReference type="EC" id="2.1.1.228" evidence="5 15"/>
<feature type="domain" description="tRNA methyltransferase TRMD/TRM10-type" evidence="19">
    <location>
        <begin position="1"/>
        <end position="226"/>
    </location>
</feature>
<feature type="binding site" evidence="15 16">
    <location>
        <position position="113"/>
    </location>
    <ligand>
        <name>S-adenosyl-L-methionine</name>
        <dbReference type="ChEBI" id="CHEBI:59789"/>
    </ligand>
</feature>
<comment type="function">
    <text evidence="1 15 17">Specifically methylates guanosine-37 in various tRNAs.</text>
</comment>
<accession>A0A9X2FAY2</accession>
<dbReference type="PIRSF" id="PIRSF000386">
    <property type="entry name" value="tRNA_mtase"/>
    <property type="match status" value="1"/>
</dbReference>
<feature type="compositionally biased region" description="Basic and acidic residues" evidence="18">
    <location>
        <begin position="210"/>
        <end position="224"/>
    </location>
</feature>
<dbReference type="InterPro" id="IPR029028">
    <property type="entry name" value="Alpha/beta_knot_MTases"/>
</dbReference>
<comment type="subunit">
    <text evidence="4 15 17">Homodimer.</text>
</comment>
<protein>
    <recommendedName>
        <fullName evidence="6 15">tRNA (guanine-N(1)-)-methyltransferase</fullName>
        <ecNumber evidence="5 15">2.1.1.228</ecNumber>
    </recommendedName>
    <alternativeName>
        <fullName evidence="12 15">M1G-methyltransferase</fullName>
    </alternativeName>
    <alternativeName>
        <fullName evidence="13 15">tRNA [GM37] methyltransferase</fullName>
    </alternativeName>
</protein>
<dbReference type="GO" id="GO:0005829">
    <property type="term" value="C:cytosol"/>
    <property type="evidence" value="ECO:0007669"/>
    <property type="project" value="TreeGrafter"/>
</dbReference>
<evidence type="ECO:0000256" key="15">
    <source>
        <dbReference type="HAMAP-Rule" id="MF_00605"/>
    </source>
</evidence>
<dbReference type="InterPro" id="IPR029026">
    <property type="entry name" value="tRNA_m1G_MTases_N"/>
</dbReference>
<dbReference type="PANTHER" id="PTHR46417:SF1">
    <property type="entry name" value="TRNA (GUANINE-N(1)-)-METHYLTRANSFERASE"/>
    <property type="match status" value="1"/>
</dbReference>
<dbReference type="NCBIfam" id="TIGR00088">
    <property type="entry name" value="trmD"/>
    <property type="match status" value="1"/>
</dbReference>
<keyword evidence="10 15" id="KW-0949">S-adenosyl-L-methionine</keyword>
<evidence type="ECO:0000256" key="14">
    <source>
        <dbReference type="ARBA" id="ARBA00047783"/>
    </source>
</evidence>
<dbReference type="InterPro" id="IPR002649">
    <property type="entry name" value="tRNA_m1G_MeTrfase_TrmD"/>
</dbReference>
<evidence type="ECO:0000256" key="7">
    <source>
        <dbReference type="ARBA" id="ARBA00022490"/>
    </source>
</evidence>
<keyword evidence="8 15" id="KW-0489">Methyltransferase</keyword>
<evidence type="ECO:0000256" key="17">
    <source>
        <dbReference type="RuleBase" id="RU003464"/>
    </source>
</evidence>
<comment type="similarity">
    <text evidence="3 15 17">Belongs to the RNA methyltransferase TrmD family.</text>
</comment>
<comment type="catalytic activity">
    <reaction evidence="14 15 17">
        <text>guanosine(37) in tRNA + S-adenosyl-L-methionine = N(1)-methylguanosine(37) in tRNA + S-adenosyl-L-homocysteine + H(+)</text>
        <dbReference type="Rhea" id="RHEA:36899"/>
        <dbReference type="Rhea" id="RHEA-COMP:10145"/>
        <dbReference type="Rhea" id="RHEA-COMP:10147"/>
        <dbReference type="ChEBI" id="CHEBI:15378"/>
        <dbReference type="ChEBI" id="CHEBI:57856"/>
        <dbReference type="ChEBI" id="CHEBI:59789"/>
        <dbReference type="ChEBI" id="CHEBI:73542"/>
        <dbReference type="ChEBI" id="CHEBI:74269"/>
        <dbReference type="EC" id="2.1.1.228"/>
    </reaction>
</comment>
<evidence type="ECO:0000256" key="2">
    <source>
        <dbReference type="ARBA" id="ARBA00004496"/>
    </source>
</evidence>
<comment type="subcellular location">
    <subcellularLocation>
        <location evidence="2 15 17">Cytoplasm</location>
    </subcellularLocation>
</comment>
<keyword evidence="9 15" id="KW-0808">Transferase</keyword>
<dbReference type="Proteomes" id="UP001155241">
    <property type="component" value="Unassembled WGS sequence"/>
</dbReference>
<evidence type="ECO:0000256" key="11">
    <source>
        <dbReference type="ARBA" id="ARBA00022694"/>
    </source>
</evidence>
<dbReference type="InterPro" id="IPR023148">
    <property type="entry name" value="tRNA_m1G_MeTrfase_C_sf"/>
</dbReference>
<evidence type="ECO:0000256" key="9">
    <source>
        <dbReference type="ARBA" id="ARBA00022679"/>
    </source>
</evidence>
<name>A0A9X2FAY2_9BACT</name>
<dbReference type="AlphaFoldDB" id="A0A9X2FAY2"/>